<feature type="transmembrane region" description="Helical" evidence="1">
    <location>
        <begin position="171"/>
        <end position="191"/>
    </location>
</feature>
<keyword evidence="1" id="KW-0812">Transmembrane</keyword>
<evidence type="ECO:0000313" key="3">
    <source>
        <dbReference type="Proteomes" id="UP000182624"/>
    </source>
</evidence>
<dbReference type="RefSeq" id="WP_074890715.1">
    <property type="nucleotide sequence ID" value="NZ_FOXO01000028.1"/>
</dbReference>
<evidence type="ECO:0000256" key="1">
    <source>
        <dbReference type="SAM" id="Phobius"/>
    </source>
</evidence>
<feature type="transmembrane region" description="Helical" evidence="1">
    <location>
        <begin position="388"/>
        <end position="408"/>
    </location>
</feature>
<feature type="transmembrane region" description="Helical" evidence="1">
    <location>
        <begin position="116"/>
        <end position="134"/>
    </location>
</feature>
<dbReference type="Proteomes" id="UP000182624">
    <property type="component" value="Unassembled WGS sequence"/>
</dbReference>
<feature type="transmembrane region" description="Helical" evidence="1">
    <location>
        <begin position="227"/>
        <end position="245"/>
    </location>
</feature>
<keyword evidence="3" id="KW-1185">Reference proteome</keyword>
<evidence type="ECO:0000313" key="2">
    <source>
        <dbReference type="EMBL" id="SFQ27251.1"/>
    </source>
</evidence>
<organism evidence="2 3">
    <name type="scientific">Butyrivibrio proteoclasticus</name>
    <dbReference type="NCBI Taxonomy" id="43305"/>
    <lineage>
        <taxon>Bacteria</taxon>
        <taxon>Bacillati</taxon>
        <taxon>Bacillota</taxon>
        <taxon>Clostridia</taxon>
        <taxon>Lachnospirales</taxon>
        <taxon>Lachnospiraceae</taxon>
        <taxon>Butyrivibrio</taxon>
    </lineage>
</organism>
<keyword evidence="1" id="KW-0472">Membrane</keyword>
<feature type="transmembrane region" description="Helical" evidence="1">
    <location>
        <begin position="197"/>
        <end position="215"/>
    </location>
</feature>
<name>A0A1I5X5U4_9FIRM</name>
<sequence length="541" mass="61351">MSEKRIKVTKDCIGIGFIVAAIYCLVRAFLLTFSTDIWYDELFSIEFAKRPFEELIRLTSKDVHPPFYYMIVRVFLVLGNSFDLPIETSCKIASIVPFLLLFIYAVTIIRKNHGMLAGGLFCFASVTMPGLPEYTTEIRMYSWALFFVTASLIHAFNLMKNYLSEDRKWDLPNGIALFLFGTAAFYTHYYAALSVAIIYFYVLLWMIIKYVAVMGGKGDIKHLNFKAIAAVIISANLTAVCYVPWLSVLLGQAHTVSGNYWIQPVGLRTFGSCIKYLFSGYFSNSIITTVIAVILFILVAFIVVNNAIRLVKCGYQDENEKVKDLQNLMAAMVLPLLVIVGIVASMLIRPVFVNRYMIPAMGTFYFAMSISIGSVFNGKGTKKITQIVYCTLGILIAGVGCVDFKGFIGNEEYRQVNMEKTLELFSEIDSDTIIISNFDHVQGLLGYYLNGDELEDGHKIYLYYGQPETLVDEMITGLYSIEDSVDVENYLLSGKRVLFLGSFNSREVILDEWNKEYGITYENLGSYLMERYWFDVFELSL</sequence>
<gene>
    <name evidence="2" type="ORF">SAMN04487928_12832</name>
</gene>
<keyword evidence="1" id="KW-1133">Transmembrane helix</keyword>
<dbReference type="EMBL" id="FOXO01000028">
    <property type="protein sequence ID" value="SFQ27251.1"/>
    <property type="molecule type" value="Genomic_DNA"/>
</dbReference>
<accession>A0A1I5X5U4</accession>
<evidence type="ECO:0008006" key="4">
    <source>
        <dbReference type="Google" id="ProtNLM"/>
    </source>
</evidence>
<feature type="transmembrane region" description="Helical" evidence="1">
    <location>
        <begin position="328"/>
        <end position="350"/>
    </location>
</feature>
<proteinExistence type="predicted"/>
<protein>
    <recommendedName>
        <fullName evidence="4">Glycosyltransferase RgtA/B/C/D-like domain-containing protein</fullName>
    </recommendedName>
</protein>
<dbReference type="OrthoDB" id="139918at2"/>
<reference evidence="3" key="1">
    <citation type="submission" date="2016-10" db="EMBL/GenBank/DDBJ databases">
        <authorList>
            <person name="Varghese N."/>
            <person name="Submissions S."/>
        </authorList>
    </citation>
    <scope>NUCLEOTIDE SEQUENCE [LARGE SCALE GENOMIC DNA]</scope>
    <source>
        <strain evidence="3">P18</strain>
    </source>
</reference>
<feature type="transmembrane region" description="Helical" evidence="1">
    <location>
        <begin position="92"/>
        <end position="109"/>
    </location>
</feature>
<feature type="transmembrane region" description="Helical" evidence="1">
    <location>
        <begin position="286"/>
        <end position="308"/>
    </location>
</feature>
<feature type="transmembrane region" description="Helical" evidence="1">
    <location>
        <begin position="140"/>
        <end position="159"/>
    </location>
</feature>
<feature type="transmembrane region" description="Helical" evidence="1">
    <location>
        <begin position="356"/>
        <end position="376"/>
    </location>
</feature>
<dbReference type="AlphaFoldDB" id="A0A1I5X5U4"/>
<feature type="transmembrane region" description="Helical" evidence="1">
    <location>
        <begin position="12"/>
        <end position="33"/>
    </location>
</feature>